<dbReference type="Proteomes" id="UP001156484">
    <property type="component" value="Chromosome"/>
</dbReference>
<reference evidence="1" key="1">
    <citation type="submission" date="2022-10" db="EMBL/GenBank/DDBJ databases">
        <title>Rhodococcus ferula Z13 complete genome.</title>
        <authorList>
            <person name="Long X."/>
            <person name="Zang M."/>
        </authorList>
    </citation>
    <scope>NUCLEOTIDE SEQUENCE</scope>
    <source>
        <strain evidence="1">Z13</strain>
    </source>
</reference>
<sequence length="452" mass="50559">MFGLSLPTVPFLPFLSGGRSTPAGDAPLVLDRTSIDEIGRELDALREETLATLGEEDREYIYRIIKAQRGFEVVGRGLLFLGFLPPAWLAGVAALSVSKILDNMEIGHNVMHGQYDWMREPSLNSRVFEWDTVCPSDQWRHSHNYVHHTYTNILGKDRDIGYGILRMDPAQRWHPYYLGNPVYATALMLLFEWGVMLHDAEVERIVARKRSWRDVLPLAKGWWRKARRQVVKDYLAFPLLTGPLFVPTLLGNATANLVRNVWAYSIIFCGHFPSGVQSFTEEETAEETRGEWYVRQLLGSANITGTPLFHIMSGNLSHQIEHHLFPDLPAHRYPELAPRVREVCEKHGLPYNTGGLTAQVASVWKKIFLLALPPGWVRQEPEVRVVLERRETHPAATAGTLALDTPAQDTAVLGTAAQDTAVLGTAAQDTAVLGTAAQDIDKGAEDGRTVRT</sequence>
<protein>
    <submittedName>
        <fullName evidence="1">Acyl-CoA desaturase</fullName>
    </submittedName>
</protein>
<dbReference type="EMBL" id="CP107551">
    <property type="protein sequence ID" value="UYP20405.1"/>
    <property type="molecule type" value="Genomic_DNA"/>
</dbReference>
<accession>A0ACD4DK50</accession>
<keyword evidence="2" id="KW-1185">Reference proteome</keyword>
<organism evidence="1 2">
    <name type="scientific">Rhodococcus sacchari</name>
    <dbReference type="NCBI Taxonomy" id="2962047"/>
    <lineage>
        <taxon>Bacteria</taxon>
        <taxon>Bacillati</taxon>
        <taxon>Actinomycetota</taxon>
        <taxon>Actinomycetes</taxon>
        <taxon>Mycobacteriales</taxon>
        <taxon>Nocardiaceae</taxon>
        <taxon>Rhodococcus</taxon>
    </lineage>
</organism>
<evidence type="ECO:0000313" key="1">
    <source>
        <dbReference type="EMBL" id="UYP20405.1"/>
    </source>
</evidence>
<proteinExistence type="predicted"/>
<evidence type="ECO:0000313" key="2">
    <source>
        <dbReference type="Proteomes" id="UP001156484"/>
    </source>
</evidence>
<gene>
    <name evidence="1" type="ORF">OED52_07745</name>
</gene>
<name>A0ACD4DK50_9NOCA</name>